<organism evidence="3 4">
    <name type="scientific">Rosa chinensis</name>
    <name type="common">China rose</name>
    <dbReference type="NCBI Taxonomy" id="74649"/>
    <lineage>
        <taxon>Eukaryota</taxon>
        <taxon>Viridiplantae</taxon>
        <taxon>Streptophyta</taxon>
        <taxon>Embryophyta</taxon>
        <taxon>Tracheophyta</taxon>
        <taxon>Spermatophyta</taxon>
        <taxon>Magnoliopsida</taxon>
        <taxon>eudicotyledons</taxon>
        <taxon>Gunneridae</taxon>
        <taxon>Pentapetalae</taxon>
        <taxon>rosids</taxon>
        <taxon>fabids</taxon>
        <taxon>Rosales</taxon>
        <taxon>Rosaceae</taxon>
        <taxon>Rosoideae</taxon>
        <taxon>Rosoideae incertae sedis</taxon>
        <taxon>Rosa</taxon>
    </lineage>
</organism>
<comment type="caution">
    <text evidence="3">The sequence shown here is derived from an EMBL/GenBank/DDBJ whole genome shotgun (WGS) entry which is preliminary data.</text>
</comment>
<dbReference type="Gramene" id="PRQ21639">
    <property type="protein sequence ID" value="PRQ21639"/>
    <property type="gene ID" value="RchiOBHm_Chr7g0241491"/>
</dbReference>
<dbReference type="STRING" id="74649.A0A2P6PI91"/>
<feature type="region of interest" description="Disordered" evidence="1">
    <location>
        <begin position="87"/>
        <end position="122"/>
    </location>
</feature>
<dbReference type="PANTHER" id="PTHR34741">
    <property type="entry name" value="IMAP FAMILY MEMBER 1, PUTATIVE-RELATED"/>
    <property type="match status" value="1"/>
</dbReference>
<evidence type="ECO:0000256" key="2">
    <source>
        <dbReference type="SAM" id="Phobius"/>
    </source>
</evidence>
<keyword evidence="2" id="KW-0812">Transmembrane</keyword>
<accession>A0A2P6PI91</accession>
<keyword evidence="2" id="KW-0472">Membrane</keyword>
<dbReference type="PANTHER" id="PTHR34741:SF2">
    <property type="entry name" value="VESICLE TRANSPORT PROTEIN"/>
    <property type="match status" value="1"/>
</dbReference>
<proteinExistence type="predicted"/>
<reference evidence="3 4" key="1">
    <citation type="journal article" date="2018" name="Nat. Genet.">
        <title>The Rosa genome provides new insights in the design of modern roses.</title>
        <authorList>
            <person name="Bendahmane M."/>
        </authorList>
    </citation>
    <scope>NUCLEOTIDE SEQUENCE [LARGE SCALE GENOMIC DNA]</scope>
    <source>
        <strain evidence="4">cv. Old Blush</strain>
    </source>
</reference>
<evidence type="ECO:0000313" key="3">
    <source>
        <dbReference type="EMBL" id="PRQ21639.1"/>
    </source>
</evidence>
<feature type="transmembrane region" description="Helical" evidence="2">
    <location>
        <begin position="216"/>
        <end position="239"/>
    </location>
</feature>
<name>A0A2P6PI91_ROSCH</name>
<sequence length="263" mass="29192">MVPTHFSEVGFLILQKQQQSATKIPIMNCPQDWPKPIVRVQSLSEKGVVPDRYIKPPTERPSSDHPTHANIPIIDFQPLLSSDNGDDELRAKLGRVPDPPNVEMAQPADVEMGQPQTAAEPNQPNHRVLDYWAKILALFCSASGIEMALLSVKSGSELPASFYFLGFTLILGFTCFFVGRCIRSIFEQAAKVLQRVGIFFGVTAIFISITIPFPTLWFKCVTGFIYALCWLTILACNYFHSHLLPVYNKVITSMSSGLLGSTT</sequence>
<feature type="transmembrane region" description="Helical" evidence="2">
    <location>
        <begin position="162"/>
        <end position="180"/>
    </location>
</feature>
<gene>
    <name evidence="3" type="ORF">RchiOBHm_Chr7g0241491</name>
</gene>
<dbReference type="EMBL" id="PDCK01000045">
    <property type="protein sequence ID" value="PRQ21639.1"/>
    <property type="molecule type" value="Genomic_DNA"/>
</dbReference>
<feature type="transmembrane region" description="Helical" evidence="2">
    <location>
        <begin position="192"/>
        <end position="210"/>
    </location>
</feature>
<keyword evidence="4" id="KW-1185">Reference proteome</keyword>
<evidence type="ECO:0000256" key="1">
    <source>
        <dbReference type="SAM" id="MobiDB-lite"/>
    </source>
</evidence>
<dbReference type="Proteomes" id="UP000238479">
    <property type="component" value="Chromosome 7"/>
</dbReference>
<evidence type="ECO:0000313" key="4">
    <source>
        <dbReference type="Proteomes" id="UP000238479"/>
    </source>
</evidence>
<keyword evidence="2" id="KW-1133">Transmembrane helix</keyword>
<dbReference type="AlphaFoldDB" id="A0A2P6PI91"/>
<protein>
    <submittedName>
        <fullName evidence="3">Putative isopenicillin N synthase</fullName>
    </submittedName>
</protein>
<feature type="transmembrane region" description="Helical" evidence="2">
    <location>
        <begin position="131"/>
        <end position="150"/>
    </location>
</feature>